<accession>A0AAV8Y119</accession>
<proteinExistence type="predicted"/>
<reference evidence="1" key="1">
    <citation type="journal article" date="2023" name="Insect Mol. Biol.">
        <title>Genome sequencing provides insights into the evolution of gene families encoding plant cell wall-degrading enzymes in longhorned beetles.</title>
        <authorList>
            <person name="Shin N.R."/>
            <person name="Okamura Y."/>
            <person name="Kirsch R."/>
            <person name="Pauchet Y."/>
        </authorList>
    </citation>
    <scope>NUCLEOTIDE SEQUENCE</scope>
    <source>
        <strain evidence="1">RBIC_L_NR</strain>
    </source>
</reference>
<dbReference type="InterPro" id="IPR038602">
    <property type="entry name" value="Mite_allergen_7_sf"/>
</dbReference>
<keyword evidence="2" id="KW-1185">Reference proteome</keyword>
<organism evidence="1 2">
    <name type="scientific">Rhamnusium bicolor</name>
    <dbReference type="NCBI Taxonomy" id="1586634"/>
    <lineage>
        <taxon>Eukaryota</taxon>
        <taxon>Metazoa</taxon>
        <taxon>Ecdysozoa</taxon>
        <taxon>Arthropoda</taxon>
        <taxon>Hexapoda</taxon>
        <taxon>Insecta</taxon>
        <taxon>Pterygota</taxon>
        <taxon>Neoptera</taxon>
        <taxon>Endopterygota</taxon>
        <taxon>Coleoptera</taxon>
        <taxon>Polyphaga</taxon>
        <taxon>Cucujiformia</taxon>
        <taxon>Chrysomeloidea</taxon>
        <taxon>Cerambycidae</taxon>
        <taxon>Lepturinae</taxon>
        <taxon>Rhagiini</taxon>
        <taxon>Rhamnusium</taxon>
    </lineage>
</organism>
<dbReference type="InterPro" id="IPR020234">
    <property type="entry name" value="Mite_allergen_group-7"/>
</dbReference>
<name>A0AAV8Y119_9CUCU</name>
<dbReference type="EMBL" id="JANEYF010002561">
    <property type="protein sequence ID" value="KAJ8944891.1"/>
    <property type="molecule type" value="Genomic_DNA"/>
</dbReference>
<sequence>MYENFLTASVTLTNGLLHGISTIKRSDDVELIYSSNGRLLELYLPIAFTNLYFTYDYHLIILLIGPRGSLTGKIENFSMDLKLSFDFNTYHAEVESVSTRNTGGIEGIVRSVADEIVDAVNSFLDGVLHPSNEVVNAIFKEKIYLL</sequence>
<protein>
    <submittedName>
        <fullName evidence="1">Uncharacterized protein</fullName>
    </submittedName>
</protein>
<dbReference type="Gene3D" id="3.15.10.50">
    <property type="match status" value="1"/>
</dbReference>
<gene>
    <name evidence="1" type="ORF">NQ314_009347</name>
</gene>
<dbReference type="Pfam" id="PF16984">
    <property type="entry name" value="Grp7_allergen"/>
    <property type="match status" value="1"/>
</dbReference>
<dbReference type="AlphaFoldDB" id="A0AAV8Y119"/>
<evidence type="ECO:0000313" key="1">
    <source>
        <dbReference type="EMBL" id="KAJ8944891.1"/>
    </source>
</evidence>
<dbReference type="Proteomes" id="UP001162156">
    <property type="component" value="Unassembled WGS sequence"/>
</dbReference>
<comment type="caution">
    <text evidence="1">The sequence shown here is derived from an EMBL/GenBank/DDBJ whole genome shotgun (WGS) entry which is preliminary data.</text>
</comment>
<evidence type="ECO:0000313" key="2">
    <source>
        <dbReference type="Proteomes" id="UP001162156"/>
    </source>
</evidence>